<accession>A0ABU6D2A1</accession>
<dbReference type="InterPro" id="IPR008538">
    <property type="entry name" value="Uma2"/>
</dbReference>
<reference evidence="2 3" key="2">
    <citation type="submission" date="2024-01" db="EMBL/GenBank/DDBJ databases">
        <authorList>
            <person name="Xie X."/>
        </authorList>
    </citation>
    <scope>NUCLEOTIDE SEQUENCE [LARGE SCALE GENOMIC DNA]</scope>
    <source>
        <strain evidence="2">SCUT-1</strain>
    </source>
</reference>
<dbReference type="CDD" id="cd06260">
    <property type="entry name" value="DUF820-like"/>
    <property type="match status" value="1"/>
</dbReference>
<dbReference type="GO" id="GO:0004519">
    <property type="term" value="F:endonuclease activity"/>
    <property type="evidence" value="ECO:0007669"/>
    <property type="project" value="UniProtKB-KW"/>
</dbReference>
<dbReference type="RefSeq" id="WP_324696750.1">
    <property type="nucleotide sequence ID" value="NZ_JAYMYJ010000134.1"/>
</dbReference>
<proteinExistence type="predicted"/>
<comment type="caution">
    <text evidence="2">The sequence shown here is derived from an EMBL/GenBank/DDBJ whole genome shotgun (WGS) entry which is preliminary data.</text>
</comment>
<sequence>MAHAFKLDYLPFEDYLAGEREVEVRSEYVDGQVYAMAGGSELHNTVAATFHGLIENALPDECRTWQSDMKVVGKNAGKHFAYYPDIMASCEANKGDDPYVRDNPSLIVEVLSPSTQRTDLKEKFDNYITIPTLLEYVVVSQDTPYVRLFRRRNHWQSESYFADDTFALESVGLEITVKQIYRRVKKEVGLEVRR</sequence>
<evidence type="ECO:0000259" key="1">
    <source>
        <dbReference type="Pfam" id="PF05685"/>
    </source>
</evidence>
<gene>
    <name evidence="2" type="ORF">VSS37_15845</name>
</gene>
<protein>
    <submittedName>
        <fullName evidence="2">Uma2 family endonuclease</fullName>
    </submittedName>
</protein>
<keyword evidence="2" id="KW-0255">Endonuclease</keyword>
<evidence type="ECO:0000313" key="3">
    <source>
        <dbReference type="Proteomes" id="UP001308005"/>
    </source>
</evidence>
<dbReference type="SUPFAM" id="SSF52980">
    <property type="entry name" value="Restriction endonuclease-like"/>
    <property type="match status" value="1"/>
</dbReference>
<dbReference type="PANTHER" id="PTHR36558:SF1">
    <property type="entry name" value="RESTRICTION ENDONUCLEASE DOMAIN-CONTAINING PROTEIN-RELATED"/>
    <property type="match status" value="1"/>
</dbReference>
<dbReference type="Proteomes" id="UP001308005">
    <property type="component" value="Unassembled WGS sequence"/>
</dbReference>
<dbReference type="PANTHER" id="PTHR36558">
    <property type="entry name" value="GLR1098 PROTEIN"/>
    <property type="match status" value="1"/>
</dbReference>
<name>A0ABU6D2A1_9GAMM</name>
<dbReference type="InterPro" id="IPR011335">
    <property type="entry name" value="Restrct_endonuc-II-like"/>
</dbReference>
<dbReference type="Pfam" id="PF05685">
    <property type="entry name" value="Uma2"/>
    <property type="match status" value="1"/>
</dbReference>
<dbReference type="EMBL" id="JAYMYJ010000134">
    <property type="protein sequence ID" value="MEB4592458.1"/>
    <property type="molecule type" value="Genomic_DNA"/>
</dbReference>
<feature type="domain" description="Putative restriction endonuclease" evidence="1">
    <location>
        <begin position="12"/>
        <end position="176"/>
    </location>
</feature>
<dbReference type="Gene3D" id="3.90.1570.10">
    <property type="entry name" value="tt1808, chain A"/>
    <property type="match status" value="1"/>
</dbReference>
<reference evidence="3" key="1">
    <citation type="submission" date="2023-07" db="EMBL/GenBank/DDBJ databases">
        <title>The carbon used by Thiothrix.</title>
        <authorList>
            <person name="Chen L."/>
        </authorList>
    </citation>
    <scope>NUCLEOTIDE SEQUENCE [LARGE SCALE GENOMIC DNA]</scope>
</reference>
<keyword evidence="2" id="KW-0540">Nuclease</keyword>
<organism evidence="2 3">
    <name type="scientific">Candidatus Thiothrix phosphatis</name>
    <dbReference type="NCBI Taxonomy" id="3112415"/>
    <lineage>
        <taxon>Bacteria</taxon>
        <taxon>Pseudomonadati</taxon>
        <taxon>Pseudomonadota</taxon>
        <taxon>Gammaproteobacteria</taxon>
        <taxon>Thiotrichales</taxon>
        <taxon>Thiotrichaceae</taxon>
        <taxon>Thiothrix</taxon>
    </lineage>
</organism>
<keyword evidence="3" id="KW-1185">Reference proteome</keyword>
<keyword evidence="2" id="KW-0378">Hydrolase</keyword>
<dbReference type="InterPro" id="IPR012296">
    <property type="entry name" value="Nuclease_put_TT1808"/>
</dbReference>
<evidence type="ECO:0000313" key="2">
    <source>
        <dbReference type="EMBL" id="MEB4592458.1"/>
    </source>
</evidence>